<keyword evidence="1" id="KW-0472">Membrane</keyword>
<dbReference type="Proteomes" id="UP001262754">
    <property type="component" value="Unassembled WGS sequence"/>
</dbReference>
<accession>A0ABU1N4P5</accession>
<organism evidence="2 3">
    <name type="scientific">Caulobacter rhizosphaerae</name>
    <dbReference type="NCBI Taxonomy" id="2010972"/>
    <lineage>
        <taxon>Bacteria</taxon>
        <taxon>Pseudomonadati</taxon>
        <taxon>Pseudomonadota</taxon>
        <taxon>Alphaproteobacteria</taxon>
        <taxon>Caulobacterales</taxon>
        <taxon>Caulobacteraceae</taxon>
        <taxon>Caulobacter</taxon>
    </lineage>
</organism>
<keyword evidence="3" id="KW-1185">Reference proteome</keyword>
<feature type="transmembrane region" description="Helical" evidence="1">
    <location>
        <begin position="20"/>
        <end position="38"/>
    </location>
</feature>
<name>A0ABU1N4P5_9CAUL</name>
<keyword evidence="1" id="KW-0812">Transmembrane</keyword>
<sequence length="60" mass="5955">MNILHNFIREEEGAAAAEYALILAIIGSAIAVAALLLGTNIGVAITSAATCVANPSAANC</sequence>
<keyword evidence="1" id="KW-1133">Transmembrane helix</keyword>
<evidence type="ECO:0000256" key="1">
    <source>
        <dbReference type="SAM" id="Phobius"/>
    </source>
</evidence>
<gene>
    <name evidence="2" type="ORF">J2800_003827</name>
</gene>
<comment type="caution">
    <text evidence="2">The sequence shown here is derived from an EMBL/GenBank/DDBJ whole genome shotgun (WGS) entry which is preliminary data.</text>
</comment>
<evidence type="ECO:0000313" key="2">
    <source>
        <dbReference type="EMBL" id="MDR6533066.1"/>
    </source>
</evidence>
<proteinExistence type="predicted"/>
<dbReference type="RefSeq" id="WP_056758312.1">
    <property type="nucleotide sequence ID" value="NZ_BMLD01000009.1"/>
</dbReference>
<protein>
    <submittedName>
        <fullName evidence="2">Pilus assembly protein Flp/PilA</fullName>
    </submittedName>
</protein>
<evidence type="ECO:0000313" key="3">
    <source>
        <dbReference type="Proteomes" id="UP001262754"/>
    </source>
</evidence>
<reference evidence="2 3" key="1">
    <citation type="submission" date="2023-07" db="EMBL/GenBank/DDBJ databases">
        <title>Sorghum-associated microbial communities from plants grown in Nebraska, USA.</title>
        <authorList>
            <person name="Schachtman D."/>
        </authorList>
    </citation>
    <scope>NUCLEOTIDE SEQUENCE [LARGE SCALE GENOMIC DNA]</scope>
    <source>
        <strain evidence="2 3">DS2154</strain>
    </source>
</reference>
<dbReference type="EMBL" id="JAVDRL010000011">
    <property type="protein sequence ID" value="MDR6533066.1"/>
    <property type="molecule type" value="Genomic_DNA"/>
</dbReference>